<dbReference type="InterPro" id="IPR027417">
    <property type="entry name" value="P-loop_NTPase"/>
</dbReference>
<comment type="similarity">
    <text evidence="7 14">Belongs to the CobU/CobP family.</text>
</comment>
<dbReference type="PANTHER" id="PTHR34848">
    <property type="match status" value="1"/>
</dbReference>
<feature type="binding site" evidence="16">
    <location>
        <begin position="13"/>
        <end position="20"/>
    </location>
    <ligand>
        <name>GTP</name>
        <dbReference type="ChEBI" id="CHEBI:37565"/>
    </ligand>
</feature>
<organism evidence="17 18">
    <name type="scientific">Pandoraea thiooxydans</name>
    <dbReference type="NCBI Taxonomy" id="445709"/>
    <lineage>
        <taxon>Bacteria</taxon>
        <taxon>Pseudomonadati</taxon>
        <taxon>Pseudomonadota</taxon>
        <taxon>Betaproteobacteria</taxon>
        <taxon>Burkholderiales</taxon>
        <taxon>Burkholderiaceae</taxon>
        <taxon>Pandoraea</taxon>
    </lineage>
</organism>
<dbReference type="EC" id="2.7.7.62" evidence="14"/>
<dbReference type="GO" id="GO:0005525">
    <property type="term" value="F:GTP binding"/>
    <property type="evidence" value="ECO:0007669"/>
    <property type="project" value="UniProtKB-UniRule"/>
</dbReference>
<keyword evidence="12 14" id="KW-0067">ATP-binding</keyword>
<comment type="catalytic activity">
    <reaction evidence="2 14">
        <text>adenosylcob(III)inamide phosphate + GTP + H(+) = adenosylcob(III)inamide-GDP + diphosphate</text>
        <dbReference type="Rhea" id="RHEA:22712"/>
        <dbReference type="ChEBI" id="CHEBI:15378"/>
        <dbReference type="ChEBI" id="CHEBI:33019"/>
        <dbReference type="ChEBI" id="CHEBI:37565"/>
        <dbReference type="ChEBI" id="CHEBI:58502"/>
        <dbReference type="ChEBI" id="CHEBI:60487"/>
        <dbReference type="EC" id="2.7.7.62"/>
    </reaction>
</comment>
<feature type="binding site" evidence="16">
    <location>
        <begin position="38"/>
        <end position="40"/>
    </location>
    <ligand>
        <name>GTP</name>
        <dbReference type="ChEBI" id="CHEBI:37565"/>
    </ligand>
</feature>
<evidence type="ECO:0000256" key="11">
    <source>
        <dbReference type="ARBA" id="ARBA00022777"/>
    </source>
</evidence>
<dbReference type="AlphaFoldDB" id="A0A0G3ER29"/>
<dbReference type="Pfam" id="PF02283">
    <property type="entry name" value="CobU"/>
    <property type="match status" value="1"/>
</dbReference>
<dbReference type="NCBIfam" id="NF004469">
    <property type="entry name" value="PRK05800.1"/>
    <property type="match status" value="1"/>
</dbReference>
<dbReference type="RefSeq" id="WP_047212703.1">
    <property type="nucleotide sequence ID" value="NZ_CP011568.3"/>
</dbReference>
<feature type="binding site" evidence="16">
    <location>
        <position position="88"/>
    </location>
    <ligand>
        <name>GTP</name>
        <dbReference type="ChEBI" id="CHEBI:37565"/>
    </ligand>
</feature>
<feature type="binding site" evidence="16">
    <location>
        <begin position="55"/>
        <end position="58"/>
    </location>
    <ligand>
        <name>GTP</name>
        <dbReference type="ChEBI" id="CHEBI:37565"/>
    </ligand>
</feature>
<evidence type="ECO:0000256" key="4">
    <source>
        <dbReference type="ARBA" id="ARBA00003889"/>
    </source>
</evidence>
<dbReference type="EC" id="2.7.1.156" evidence="14"/>
<dbReference type="Gene3D" id="3.40.50.300">
    <property type="entry name" value="P-loop containing nucleotide triphosphate hydrolases"/>
    <property type="match status" value="1"/>
</dbReference>
<feature type="active site" description="GMP-histidine intermediate" evidence="15">
    <location>
        <position position="54"/>
    </location>
</feature>
<keyword evidence="18" id="KW-1185">Reference proteome</keyword>
<name>A0A0G3ER29_9BURK</name>
<dbReference type="STRING" id="445709.ABW99_01900"/>
<dbReference type="PIRSF" id="PIRSF006135">
    <property type="entry name" value="CobU"/>
    <property type="match status" value="1"/>
</dbReference>
<evidence type="ECO:0000313" key="18">
    <source>
        <dbReference type="Proteomes" id="UP000036700"/>
    </source>
</evidence>
<proteinExistence type="inferred from homology"/>
<dbReference type="GO" id="GO:0009236">
    <property type="term" value="P:cobalamin biosynthetic process"/>
    <property type="evidence" value="ECO:0007669"/>
    <property type="project" value="UniProtKB-UniRule"/>
</dbReference>
<dbReference type="KEGG" id="ptx:ABW99_01900"/>
<dbReference type="GO" id="GO:0008820">
    <property type="term" value="F:cobinamide phosphate guanylyltransferase activity"/>
    <property type="evidence" value="ECO:0007669"/>
    <property type="project" value="UniProtKB-UniRule"/>
</dbReference>
<evidence type="ECO:0000313" key="17">
    <source>
        <dbReference type="EMBL" id="AKJ67166.1"/>
    </source>
</evidence>
<evidence type="ECO:0000256" key="5">
    <source>
        <dbReference type="ARBA" id="ARBA00004692"/>
    </source>
</evidence>
<dbReference type="GO" id="GO:0005524">
    <property type="term" value="F:ATP binding"/>
    <property type="evidence" value="ECO:0007669"/>
    <property type="project" value="UniProtKB-UniRule"/>
</dbReference>
<keyword evidence="9 14" id="KW-0808">Transferase</keyword>
<keyword evidence="17" id="KW-0548">Nucleotidyltransferase</keyword>
<comment type="pathway">
    <text evidence="5 14">Cofactor biosynthesis; adenosylcobalamin biosynthesis; adenosylcobalamin from cob(II)yrinate a,c-diamide: step 6/7.</text>
</comment>
<dbReference type="EMBL" id="CP011568">
    <property type="protein sequence ID" value="AKJ67166.1"/>
    <property type="molecule type" value="Genomic_DNA"/>
</dbReference>
<evidence type="ECO:0000256" key="7">
    <source>
        <dbReference type="ARBA" id="ARBA00007490"/>
    </source>
</evidence>
<comment type="catalytic activity">
    <reaction evidence="3">
        <text>adenosylcob(III)inamide + GTP = adenosylcob(III)inamide phosphate + GDP + H(+)</text>
        <dbReference type="Rhea" id="RHEA:15765"/>
        <dbReference type="ChEBI" id="CHEBI:2480"/>
        <dbReference type="ChEBI" id="CHEBI:15378"/>
        <dbReference type="ChEBI" id="CHEBI:37565"/>
        <dbReference type="ChEBI" id="CHEBI:58189"/>
        <dbReference type="ChEBI" id="CHEBI:58502"/>
        <dbReference type="EC" id="2.7.1.156"/>
    </reaction>
</comment>
<keyword evidence="10 14" id="KW-0547">Nucleotide-binding</keyword>
<feature type="binding site" evidence="16">
    <location>
        <position position="66"/>
    </location>
    <ligand>
        <name>GTP</name>
        <dbReference type="ChEBI" id="CHEBI:37565"/>
    </ligand>
</feature>
<gene>
    <name evidence="17" type="ORF">ABW99_01900</name>
</gene>
<comment type="catalytic activity">
    <reaction evidence="1 14">
        <text>adenosylcob(III)inamide + ATP = adenosylcob(III)inamide phosphate + ADP + H(+)</text>
        <dbReference type="Rhea" id="RHEA:15769"/>
        <dbReference type="ChEBI" id="CHEBI:2480"/>
        <dbReference type="ChEBI" id="CHEBI:15378"/>
        <dbReference type="ChEBI" id="CHEBI:30616"/>
        <dbReference type="ChEBI" id="CHEBI:58502"/>
        <dbReference type="ChEBI" id="CHEBI:456216"/>
        <dbReference type="EC" id="2.7.1.156"/>
    </reaction>
</comment>
<evidence type="ECO:0000256" key="3">
    <source>
        <dbReference type="ARBA" id="ARBA00001522"/>
    </source>
</evidence>
<evidence type="ECO:0000256" key="14">
    <source>
        <dbReference type="PIRNR" id="PIRNR006135"/>
    </source>
</evidence>
<keyword evidence="8 14" id="KW-0169">Cobalamin biosynthesis</keyword>
<dbReference type="GO" id="GO:0043752">
    <property type="term" value="F:adenosylcobinamide kinase activity"/>
    <property type="evidence" value="ECO:0007669"/>
    <property type="project" value="UniProtKB-EC"/>
</dbReference>
<dbReference type="PATRIC" id="fig|445709.3.peg.413"/>
<evidence type="ECO:0000256" key="2">
    <source>
        <dbReference type="ARBA" id="ARBA00000711"/>
    </source>
</evidence>
<evidence type="ECO:0000256" key="15">
    <source>
        <dbReference type="PIRSR" id="PIRSR006135-1"/>
    </source>
</evidence>
<dbReference type="PANTHER" id="PTHR34848:SF1">
    <property type="entry name" value="BIFUNCTIONAL ADENOSYLCOBALAMIN BIOSYNTHESIS PROTEIN COBU"/>
    <property type="match status" value="1"/>
</dbReference>
<protein>
    <recommendedName>
        <fullName evidence="14">Bifunctional adenosylcobalamin biosynthesis protein</fullName>
        <ecNumber evidence="14">2.7.1.156</ecNumber>
        <ecNumber evidence="14">2.7.7.62</ecNumber>
    </recommendedName>
</protein>
<keyword evidence="11 14" id="KW-0418">Kinase</keyword>
<evidence type="ECO:0000256" key="12">
    <source>
        <dbReference type="ARBA" id="ARBA00022840"/>
    </source>
</evidence>
<sequence length="181" mass="19184">MPTPAPDSLLVLGGARSGKSAYAERLARDSGLPVTYLATAQIADAEMAERIAVHRTRRPAHWQLREVGRDLAGALAEAARPGHCVLVDCLTLWAAAWLCPPDAVPGPPSAWADAVKALDEVLRDTPGKVILVSNEIGMGVIPMGAMTRQYVDELGRLNQLLAARCSRVCLMVAGIAMPVKG</sequence>
<evidence type="ECO:0000256" key="9">
    <source>
        <dbReference type="ARBA" id="ARBA00022679"/>
    </source>
</evidence>
<accession>A0A0G3ER29</accession>
<reference evidence="18" key="1">
    <citation type="submission" date="2015-06" db="EMBL/GenBank/DDBJ databases">
        <authorList>
            <person name="Lim Y.L."/>
            <person name="Ee R."/>
            <person name="Yong D."/>
            <person name="How K.Y."/>
            <person name="Yin W.F."/>
            <person name="Chan K.G."/>
        </authorList>
    </citation>
    <scope>NUCLEOTIDE SEQUENCE [LARGE SCALE GENOMIC DNA]</scope>
    <source>
        <strain evidence="18">DSM 25325</strain>
    </source>
</reference>
<evidence type="ECO:0000256" key="8">
    <source>
        <dbReference type="ARBA" id="ARBA00022573"/>
    </source>
</evidence>
<evidence type="ECO:0000256" key="6">
    <source>
        <dbReference type="ARBA" id="ARBA00005159"/>
    </source>
</evidence>
<dbReference type="CDD" id="cd00544">
    <property type="entry name" value="CobU"/>
    <property type="match status" value="1"/>
</dbReference>
<evidence type="ECO:0000256" key="16">
    <source>
        <dbReference type="PIRSR" id="PIRSR006135-2"/>
    </source>
</evidence>
<comment type="pathway">
    <text evidence="6 14">Cofactor biosynthesis; adenosylcobalamin biosynthesis; adenosylcobalamin from cob(II)yrinate a,c-diamide: step 5/7.</text>
</comment>
<dbReference type="Proteomes" id="UP000036700">
    <property type="component" value="Chromosome"/>
</dbReference>
<dbReference type="UniPathway" id="UPA00148">
    <property type="reaction ID" value="UER00236"/>
</dbReference>
<evidence type="ECO:0000256" key="13">
    <source>
        <dbReference type="ARBA" id="ARBA00023134"/>
    </source>
</evidence>
<evidence type="ECO:0000256" key="10">
    <source>
        <dbReference type="ARBA" id="ARBA00022741"/>
    </source>
</evidence>
<comment type="function">
    <text evidence="4 14">Catalyzes ATP-dependent phosphorylation of adenosylcobinamide and addition of GMP to adenosylcobinamide phosphate.</text>
</comment>
<dbReference type="InterPro" id="IPR003203">
    <property type="entry name" value="CobU/CobP"/>
</dbReference>
<dbReference type="OrthoDB" id="9788370at2"/>
<keyword evidence="13 14" id="KW-0342">GTP-binding</keyword>
<evidence type="ECO:0000256" key="1">
    <source>
        <dbReference type="ARBA" id="ARBA00000312"/>
    </source>
</evidence>
<dbReference type="SUPFAM" id="SSF52540">
    <property type="entry name" value="P-loop containing nucleoside triphosphate hydrolases"/>
    <property type="match status" value="1"/>
</dbReference>